<dbReference type="Pfam" id="PF02586">
    <property type="entry name" value="SRAP"/>
    <property type="match status" value="1"/>
</dbReference>
<keyword evidence="4 8" id="KW-0378">Hydrolase</keyword>
<dbReference type="EMBL" id="JACHGT010000020">
    <property type="protein sequence ID" value="MBB6039182.1"/>
    <property type="molecule type" value="Genomic_DNA"/>
</dbReference>
<evidence type="ECO:0000256" key="8">
    <source>
        <dbReference type="RuleBase" id="RU364100"/>
    </source>
</evidence>
<keyword evidence="7" id="KW-0456">Lyase</keyword>
<keyword evidence="3" id="KW-0227">DNA damage</keyword>
<evidence type="ECO:0000256" key="7">
    <source>
        <dbReference type="ARBA" id="ARBA00023239"/>
    </source>
</evidence>
<keyword evidence="2 8" id="KW-0645">Protease</keyword>
<evidence type="ECO:0000256" key="6">
    <source>
        <dbReference type="ARBA" id="ARBA00023125"/>
    </source>
</evidence>
<comment type="caution">
    <text evidence="9">The sequence shown here is derived from an EMBL/GenBank/DDBJ whole genome shotgun (WGS) entry which is preliminary data.</text>
</comment>
<dbReference type="GO" id="GO:0008233">
    <property type="term" value="F:peptidase activity"/>
    <property type="evidence" value="ECO:0007669"/>
    <property type="project" value="UniProtKB-KW"/>
</dbReference>
<gene>
    <name evidence="9" type="ORF">HNR73_007073</name>
</gene>
<protein>
    <recommendedName>
        <fullName evidence="8">Abasic site processing protein</fullName>
        <ecNumber evidence="8">3.4.-.-</ecNumber>
    </recommendedName>
</protein>
<dbReference type="SUPFAM" id="SSF143081">
    <property type="entry name" value="BB1717-like"/>
    <property type="match status" value="1"/>
</dbReference>
<evidence type="ECO:0000313" key="9">
    <source>
        <dbReference type="EMBL" id="MBB6039182.1"/>
    </source>
</evidence>
<keyword evidence="5" id="KW-0190">Covalent protein-DNA linkage</keyword>
<dbReference type="PANTHER" id="PTHR13604">
    <property type="entry name" value="DC12-RELATED"/>
    <property type="match status" value="1"/>
</dbReference>
<proteinExistence type="inferred from homology"/>
<dbReference type="Gene3D" id="3.90.1680.10">
    <property type="entry name" value="SOS response associated peptidase-like"/>
    <property type="match status" value="1"/>
</dbReference>
<evidence type="ECO:0000256" key="4">
    <source>
        <dbReference type="ARBA" id="ARBA00022801"/>
    </source>
</evidence>
<accession>A0A841G079</accession>
<dbReference type="RefSeq" id="WP_184792341.1">
    <property type="nucleotide sequence ID" value="NZ_BONT01000051.1"/>
</dbReference>
<dbReference type="InterPro" id="IPR003738">
    <property type="entry name" value="SRAP"/>
</dbReference>
<reference evidence="9 10" key="1">
    <citation type="submission" date="2020-08" db="EMBL/GenBank/DDBJ databases">
        <title>Genomic Encyclopedia of Type Strains, Phase IV (KMG-IV): sequencing the most valuable type-strain genomes for metagenomic binning, comparative biology and taxonomic classification.</title>
        <authorList>
            <person name="Goeker M."/>
        </authorList>
    </citation>
    <scope>NUCLEOTIDE SEQUENCE [LARGE SCALE GENOMIC DNA]</scope>
    <source>
        <strain evidence="9 10">YIM 65646</strain>
    </source>
</reference>
<dbReference type="EC" id="3.4.-.-" evidence="8"/>
<sequence length="242" mass="26409">MCGRYASTRSATDLAALFEAADDTGGELEPGFNLAPTRSVPIVRVSKSLESRAVSLARWGLVPRWAKDTAIGNRMFNARSETVTTSNAFKNAFKRRRCLVPADGWYEWQKLADGSKQPFYMTYDDGEPLVFAGLWETWGEGPLMSTTVLTTDAHGGLEGIHDRMPLVLSPDRWADWLGESDDAESLLLPPSLEVIAAIEARPVGKAVGNVRNDGAFLTERVEPVGVRGVEPPVEQDGAPTLF</sequence>
<evidence type="ECO:0000256" key="5">
    <source>
        <dbReference type="ARBA" id="ARBA00023124"/>
    </source>
</evidence>
<dbReference type="GO" id="GO:0006508">
    <property type="term" value="P:proteolysis"/>
    <property type="evidence" value="ECO:0007669"/>
    <property type="project" value="UniProtKB-KW"/>
</dbReference>
<dbReference type="InterPro" id="IPR036590">
    <property type="entry name" value="SRAP-like"/>
</dbReference>
<evidence type="ECO:0000256" key="2">
    <source>
        <dbReference type="ARBA" id="ARBA00022670"/>
    </source>
</evidence>
<dbReference type="GO" id="GO:0106300">
    <property type="term" value="P:protein-DNA covalent cross-linking repair"/>
    <property type="evidence" value="ECO:0007669"/>
    <property type="project" value="InterPro"/>
</dbReference>
<evidence type="ECO:0000256" key="1">
    <source>
        <dbReference type="ARBA" id="ARBA00008136"/>
    </source>
</evidence>
<dbReference type="GO" id="GO:0016829">
    <property type="term" value="F:lyase activity"/>
    <property type="evidence" value="ECO:0007669"/>
    <property type="project" value="UniProtKB-KW"/>
</dbReference>
<evidence type="ECO:0000256" key="3">
    <source>
        <dbReference type="ARBA" id="ARBA00022763"/>
    </source>
</evidence>
<comment type="similarity">
    <text evidence="1 8">Belongs to the SOS response-associated peptidase family.</text>
</comment>
<organism evidence="9 10">
    <name type="scientific">Phytomonospora endophytica</name>
    <dbReference type="NCBI Taxonomy" id="714109"/>
    <lineage>
        <taxon>Bacteria</taxon>
        <taxon>Bacillati</taxon>
        <taxon>Actinomycetota</taxon>
        <taxon>Actinomycetes</taxon>
        <taxon>Micromonosporales</taxon>
        <taxon>Micromonosporaceae</taxon>
        <taxon>Phytomonospora</taxon>
    </lineage>
</organism>
<evidence type="ECO:0000313" key="10">
    <source>
        <dbReference type="Proteomes" id="UP000548476"/>
    </source>
</evidence>
<dbReference type="Proteomes" id="UP000548476">
    <property type="component" value="Unassembled WGS sequence"/>
</dbReference>
<dbReference type="PANTHER" id="PTHR13604:SF0">
    <property type="entry name" value="ABASIC SITE PROCESSING PROTEIN HMCES"/>
    <property type="match status" value="1"/>
</dbReference>
<name>A0A841G079_9ACTN</name>
<dbReference type="AlphaFoldDB" id="A0A841G079"/>
<keyword evidence="6" id="KW-0238">DNA-binding</keyword>
<keyword evidence="10" id="KW-1185">Reference proteome</keyword>
<dbReference type="GO" id="GO:0003697">
    <property type="term" value="F:single-stranded DNA binding"/>
    <property type="evidence" value="ECO:0007669"/>
    <property type="project" value="InterPro"/>
</dbReference>